<dbReference type="EMBL" id="ML119128">
    <property type="protein sequence ID" value="RPB12588.1"/>
    <property type="molecule type" value="Genomic_DNA"/>
</dbReference>
<dbReference type="AlphaFoldDB" id="A0A3N4KSV2"/>
<organism evidence="2 3">
    <name type="scientific">Morchella conica CCBAS932</name>
    <dbReference type="NCBI Taxonomy" id="1392247"/>
    <lineage>
        <taxon>Eukaryota</taxon>
        <taxon>Fungi</taxon>
        <taxon>Dikarya</taxon>
        <taxon>Ascomycota</taxon>
        <taxon>Pezizomycotina</taxon>
        <taxon>Pezizomycetes</taxon>
        <taxon>Pezizales</taxon>
        <taxon>Morchellaceae</taxon>
        <taxon>Morchella</taxon>
    </lineage>
</organism>
<gene>
    <name evidence="2" type="ORF">P167DRAFT_574267</name>
</gene>
<name>A0A3N4KSV2_9PEZI</name>
<feature type="region of interest" description="Disordered" evidence="1">
    <location>
        <begin position="199"/>
        <end position="221"/>
    </location>
</feature>
<feature type="region of interest" description="Disordered" evidence="1">
    <location>
        <begin position="31"/>
        <end position="55"/>
    </location>
</feature>
<sequence>MAGRRSPPLAFIAPPTLPSFSSGTFALQQVPPNKLKRGDSGHDGAPPFETPFSSSTDTVSQALASLHEKYHNLLSHERQGKDLERSIWESERLLFIQRIAELEGTVRELQGQLDIKPRPEDQPAAAAALVVNAAPAESQSNEDMMATTKDLPDGLVDVAAPRIDVESKGGKIVEQVIEMPSNTSVAHEESPLDYEANRADTPGLSEYPYPKTPKSVKGDVEPDESEIVNLLDQAGRILGKGSYGIHFDDNYDDSEEEFKLILKPNRNFTSSWAF</sequence>
<protein>
    <submittedName>
        <fullName evidence="2">Uncharacterized protein</fullName>
    </submittedName>
</protein>
<evidence type="ECO:0000313" key="2">
    <source>
        <dbReference type="EMBL" id="RPB12588.1"/>
    </source>
</evidence>
<keyword evidence="3" id="KW-1185">Reference proteome</keyword>
<dbReference type="Proteomes" id="UP000277580">
    <property type="component" value="Unassembled WGS sequence"/>
</dbReference>
<evidence type="ECO:0000256" key="1">
    <source>
        <dbReference type="SAM" id="MobiDB-lite"/>
    </source>
</evidence>
<proteinExistence type="predicted"/>
<dbReference type="InParanoid" id="A0A3N4KSV2"/>
<accession>A0A3N4KSV2</accession>
<dbReference type="OrthoDB" id="5317781at2759"/>
<reference evidence="2 3" key="1">
    <citation type="journal article" date="2018" name="Nat. Ecol. Evol.">
        <title>Pezizomycetes genomes reveal the molecular basis of ectomycorrhizal truffle lifestyle.</title>
        <authorList>
            <person name="Murat C."/>
            <person name="Payen T."/>
            <person name="Noel B."/>
            <person name="Kuo A."/>
            <person name="Morin E."/>
            <person name="Chen J."/>
            <person name="Kohler A."/>
            <person name="Krizsan K."/>
            <person name="Balestrini R."/>
            <person name="Da Silva C."/>
            <person name="Montanini B."/>
            <person name="Hainaut M."/>
            <person name="Levati E."/>
            <person name="Barry K.W."/>
            <person name="Belfiori B."/>
            <person name="Cichocki N."/>
            <person name="Clum A."/>
            <person name="Dockter R.B."/>
            <person name="Fauchery L."/>
            <person name="Guy J."/>
            <person name="Iotti M."/>
            <person name="Le Tacon F."/>
            <person name="Lindquist E.A."/>
            <person name="Lipzen A."/>
            <person name="Malagnac F."/>
            <person name="Mello A."/>
            <person name="Molinier V."/>
            <person name="Miyauchi S."/>
            <person name="Poulain J."/>
            <person name="Riccioni C."/>
            <person name="Rubini A."/>
            <person name="Sitrit Y."/>
            <person name="Splivallo R."/>
            <person name="Traeger S."/>
            <person name="Wang M."/>
            <person name="Zifcakova L."/>
            <person name="Wipf D."/>
            <person name="Zambonelli A."/>
            <person name="Paolocci F."/>
            <person name="Nowrousian M."/>
            <person name="Ottonello S."/>
            <person name="Baldrian P."/>
            <person name="Spatafora J.W."/>
            <person name="Henrissat B."/>
            <person name="Nagy L.G."/>
            <person name="Aury J.M."/>
            <person name="Wincker P."/>
            <person name="Grigoriev I.V."/>
            <person name="Bonfante P."/>
            <person name="Martin F.M."/>
        </authorList>
    </citation>
    <scope>NUCLEOTIDE SEQUENCE [LARGE SCALE GENOMIC DNA]</scope>
    <source>
        <strain evidence="2 3">CCBAS932</strain>
    </source>
</reference>
<evidence type="ECO:0000313" key="3">
    <source>
        <dbReference type="Proteomes" id="UP000277580"/>
    </source>
</evidence>